<organism evidence="2 3">
    <name type="scientific">Hypsibius exemplaris</name>
    <name type="common">Freshwater tardigrade</name>
    <dbReference type="NCBI Taxonomy" id="2072580"/>
    <lineage>
        <taxon>Eukaryota</taxon>
        <taxon>Metazoa</taxon>
        <taxon>Ecdysozoa</taxon>
        <taxon>Tardigrada</taxon>
        <taxon>Eutardigrada</taxon>
        <taxon>Parachela</taxon>
        <taxon>Hypsibioidea</taxon>
        <taxon>Hypsibiidae</taxon>
        <taxon>Hypsibius</taxon>
    </lineage>
</organism>
<name>A0A1W0W8H3_HYPEX</name>
<keyword evidence="1" id="KW-0812">Transmembrane</keyword>
<reference evidence="3" key="1">
    <citation type="submission" date="2017-01" db="EMBL/GenBank/DDBJ databases">
        <title>Comparative genomics of anhydrobiosis in the tardigrade Hypsibius dujardini.</title>
        <authorList>
            <person name="Yoshida Y."/>
            <person name="Koutsovoulos G."/>
            <person name="Laetsch D."/>
            <person name="Stevens L."/>
            <person name="Kumar S."/>
            <person name="Horikawa D."/>
            <person name="Ishino K."/>
            <person name="Komine S."/>
            <person name="Tomita M."/>
            <person name="Blaxter M."/>
            <person name="Arakawa K."/>
        </authorList>
    </citation>
    <scope>NUCLEOTIDE SEQUENCE [LARGE SCALE GENOMIC DNA]</scope>
    <source>
        <strain evidence="3">Z151</strain>
    </source>
</reference>
<keyword evidence="1" id="KW-1133">Transmembrane helix</keyword>
<feature type="transmembrane region" description="Helical" evidence="1">
    <location>
        <begin position="32"/>
        <end position="57"/>
    </location>
</feature>
<protein>
    <submittedName>
        <fullName evidence="2">Uncharacterized protein</fullName>
    </submittedName>
</protein>
<comment type="caution">
    <text evidence="2">The sequence shown here is derived from an EMBL/GenBank/DDBJ whole genome shotgun (WGS) entry which is preliminary data.</text>
</comment>
<dbReference type="Proteomes" id="UP000192578">
    <property type="component" value="Unassembled WGS sequence"/>
</dbReference>
<evidence type="ECO:0000313" key="3">
    <source>
        <dbReference type="Proteomes" id="UP000192578"/>
    </source>
</evidence>
<evidence type="ECO:0000313" key="2">
    <source>
        <dbReference type="EMBL" id="OQV11468.1"/>
    </source>
</evidence>
<keyword evidence="1" id="KW-0472">Membrane</keyword>
<dbReference type="EMBL" id="MTYJ01000171">
    <property type="protein sequence ID" value="OQV11468.1"/>
    <property type="molecule type" value="Genomic_DNA"/>
</dbReference>
<evidence type="ECO:0000256" key="1">
    <source>
        <dbReference type="SAM" id="Phobius"/>
    </source>
</evidence>
<dbReference type="AlphaFoldDB" id="A0A1W0W8H3"/>
<keyword evidence="3" id="KW-1185">Reference proteome</keyword>
<sequence>MFNGSDNFSNITAINATFACIWRGTSRQWLNINAFGLVPPLLTILCNALNLVVFQAWHKKAPYVLFHILLAVSSLLYGVFTILVPIGRLIRPRQPLQWMQASIV</sequence>
<accession>A0A1W0W8H3</accession>
<gene>
    <name evidence="2" type="ORF">BV898_14262</name>
</gene>
<proteinExistence type="predicted"/>
<feature type="transmembrane region" description="Helical" evidence="1">
    <location>
        <begin position="63"/>
        <end position="86"/>
    </location>
</feature>